<proteinExistence type="predicted"/>
<evidence type="ECO:0000256" key="1">
    <source>
        <dbReference type="SAM" id="MobiDB-lite"/>
    </source>
</evidence>
<dbReference type="InterPro" id="IPR012340">
    <property type="entry name" value="NA-bd_OB-fold"/>
</dbReference>
<dbReference type="InterPro" id="IPR032675">
    <property type="entry name" value="LRR_dom_sf"/>
</dbReference>
<dbReference type="GO" id="GO:0006260">
    <property type="term" value="P:DNA replication"/>
    <property type="evidence" value="ECO:0007669"/>
    <property type="project" value="InterPro"/>
</dbReference>
<feature type="domain" description="Replication factor-A protein 1 N-terminal" evidence="2">
    <location>
        <begin position="546"/>
        <end position="613"/>
    </location>
</feature>
<dbReference type="EMBL" id="QPFP01000092">
    <property type="protein sequence ID" value="TEB22420.1"/>
    <property type="molecule type" value="Genomic_DNA"/>
</dbReference>
<feature type="region of interest" description="Disordered" evidence="1">
    <location>
        <begin position="663"/>
        <end position="684"/>
    </location>
</feature>
<gene>
    <name evidence="3" type="ORF">FA13DRAFT_1741076</name>
</gene>
<evidence type="ECO:0000313" key="4">
    <source>
        <dbReference type="Proteomes" id="UP000298030"/>
    </source>
</evidence>
<sequence>MAGNELADVRGKLEVVRKQEAHFSKLLAQYEGLKFSATHEREVLEMRERRIVPGVHATSSSVIVSHVSQRWRAVALGNPHVWSYIQLRYRWRTKEAQAILSRSRNLPLTISYTSSRLMCQEAEVEDVRTILGLLADKWHRVRRLDVNTVASSAMSPFVRIFNDANKSFSSLSSLSLAITTFNPQHIIPDGLSNNGPDQGYVPPKSVIPSGSCLLHLKLQEIPLFNLPHHFIVNLVSLELQYPPRKTQITIGQTRYWLTASALLRFLSLTPVLEELTLSNTYPCGGTHLVKLSRLKSIKWSFPSVSSLDTHRLASLLDTPALEKLDLWVQTNSKATVDLFHPHGLPTLAPVIDYPQVRELWFQFSKDSDDNPLNSLRKFTFPSLQHLDLGGITDDSGKEDKKLGLVPRLESLFRDPRQPSLTRLALSNFAFNPEHSRSLLGYIPALVSLSLEFCAGAAHLIKILAETWSVDLNAATGTIRGGKRGVRFCPRLEALSFWGCNDLRIGSLLQVALARNSDISGASVSLSTLSAGCCERLVTAPEGDDVYNTHHVVQVVSLRRDDPKCGCVSSPPPELYSFVFSDGVHYTQGVLPASVNDLVRNNTIRSNSLVVIEKSAYTTGGHRCIPKVLFANALSFLGQHSNLLGSPTQTGACAGSSSAPSVAAAGCAQDGNEAKPTPQPPDMKTDPLAGAAACVGDGVSTGMEGVAEEGVAEAGVSGVMGRKIASPRKSLGAASSSAHSGPRQTTHGGPFAEWNPWEVTPPCPIVYTRIDHCVLINSGHAGQLGSFVGDVIWIGEE</sequence>
<organism evidence="3 4">
    <name type="scientific">Coprinellus micaceus</name>
    <name type="common">Glistening ink-cap mushroom</name>
    <name type="synonym">Coprinus micaceus</name>
    <dbReference type="NCBI Taxonomy" id="71717"/>
    <lineage>
        <taxon>Eukaryota</taxon>
        <taxon>Fungi</taxon>
        <taxon>Dikarya</taxon>
        <taxon>Basidiomycota</taxon>
        <taxon>Agaricomycotina</taxon>
        <taxon>Agaricomycetes</taxon>
        <taxon>Agaricomycetidae</taxon>
        <taxon>Agaricales</taxon>
        <taxon>Agaricineae</taxon>
        <taxon>Psathyrellaceae</taxon>
        <taxon>Coprinellus</taxon>
    </lineage>
</organism>
<keyword evidence="4" id="KW-1185">Reference proteome</keyword>
<accession>A0A4Y7SKN1</accession>
<dbReference type="Proteomes" id="UP000298030">
    <property type="component" value="Unassembled WGS sequence"/>
</dbReference>
<dbReference type="GO" id="GO:0003677">
    <property type="term" value="F:DNA binding"/>
    <property type="evidence" value="ECO:0007669"/>
    <property type="project" value="InterPro"/>
</dbReference>
<evidence type="ECO:0000259" key="2">
    <source>
        <dbReference type="Pfam" id="PF04057"/>
    </source>
</evidence>
<dbReference type="InterPro" id="IPR007199">
    <property type="entry name" value="Rep_factor-A_N"/>
</dbReference>
<dbReference type="GO" id="GO:0005634">
    <property type="term" value="C:nucleus"/>
    <property type="evidence" value="ECO:0007669"/>
    <property type="project" value="InterPro"/>
</dbReference>
<dbReference type="Gene3D" id="3.80.10.10">
    <property type="entry name" value="Ribonuclease Inhibitor"/>
    <property type="match status" value="1"/>
</dbReference>
<dbReference type="OrthoDB" id="3027018at2759"/>
<dbReference type="PANTHER" id="PTHR32212">
    <property type="entry name" value="CYCLIN-LIKE F-BOX"/>
    <property type="match status" value="1"/>
</dbReference>
<name>A0A4Y7SKN1_COPMI</name>
<dbReference type="PANTHER" id="PTHR32212:SF234">
    <property type="entry name" value="F-BOX_LRR-REPEAT PROTEIN 13-LIKE"/>
    <property type="match status" value="1"/>
</dbReference>
<dbReference type="Pfam" id="PF04057">
    <property type="entry name" value="Rep-A_N"/>
    <property type="match status" value="1"/>
</dbReference>
<dbReference type="STRING" id="71717.A0A4Y7SKN1"/>
<dbReference type="AlphaFoldDB" id="A0A4Y7SKN1"/>
<dbReference type="SUPFAM" id="SSF52058">
    <property type="entry name" value="L domain-like"/>
    <property type="match status" value="1"/>
</dbReference>
<evidence type="ECO:0000313" key="3">
    <source>
        <dbReference type="EMBL" id="TEB22420.1"/>
    </source>
</evidence>
<protein>
    <recommendedName>
        <fullName evidence="2">Replication factor-A protein 1 N-terminal domain-containing protein</fullName>
    </recommendedName>
</protein>
<comment type="caution">
    <text evidence="3">The sequence shown here is derived from an EMBL/GenBank/DDBJ whole genome shotgun (WGS) entry which is preliminary data.</text>
</comment>
<feature type="region of interest" description="Disordered" evidence="1">
    <location>
        <begin position="726"/>
        <end position="752"/>
    </location>
</feature>
<dbReference type="SUPFAM" id="SSF50249">
    <property type="entry name" value="Nucleic acid-binding proteins"/>
    <property type="match status" value="1"/>
</dbReference>
<reference evidence="3 4" key="1">
    <citation type="journal article" date="2019" name="Nat. Ecol. Evol.">
        <title>Megaphylogeny resolves global patterns of mushroom evolution.</title>
        <authorList>
            <person name="Varga T."/>
            <person name="Krizsan K."/>
            <person name="Foldi C."/>
            <person name="Dima B."/>
            <person name="Sanchez-Garcia M."/>
            <person name="Sanchez-Ramirez S."/>
            <person name="Szollosi G.J."/>
            <person name="Szarkandi J.G."/>
            <person name="Papp V."/>
            <person name="Albert L."/>
            <person name="Andreopoulos W."/>
            <person name="Angelini C."/>
            <person name="Antonin V."/>
            <person name="Barry K.W."/>
            <person name="Bougher N.L."/>
            <person name="Buchanan P."/>
            <person name="Buyck B."/>
            <person name="Bense V."/>
            <person name="Catcheside P."/>
            <person name="Chovatia M."/>
            <person name="Cooper J."/>
            <person name="Damon W."/>
            <person name="Desjardin D."/>
            <person name="Finy P."/>
            <person name="Geml J."/>
            <person name="Haridas S."/>
            <person name="Hughes K."/>
            <person name="Justo A."/>
            <person name="Karasinski D."/>
            <person name="Kautmanova I."/>
            <person name="Kiss B."/>
            <person name="Kocsube S."/>
            <person name="Kotiranta H."/>
            <person name="LaButti K.M."/>
            <person name="Lechner B.E."/>
            <person name="Liimatainen K."/>
            <person name="Lipzen A."/>
            <person name="Lukacs Z."/>
            <person name="Mihaltcheva S."/>
            <person name="Morgado L.N."/>
            <person name="Niskanen T."/>
            <person name="Noordeloos M.E."/>
            <person name="Ohm R.A."/>
            <person name="Ortiz-Santana B."/>
            <person name="Ovrebo C."/>
            <person name="Racz N."/>
            <person name="Riley R."/>
            <person name="Savchenko A."/>
            <person name="Shiryaev A."/>
            <person name="Soop K."/>
            <person name="Spirin V."/>
            <person name="Szebenyi C."/>
            <person name="Tomsovsky M."/>
            <person name="Tulloss R.E."/>
            <person name="Uehling J."/>
            <person name="Grigoriev I.V."/>
            <person name="Vagvolgyi C."/>
            <person name="Papp T."/>
            <person name="Martin F.M."/>
            <person name="Miettinen O."/>
            <person name="Hibbett D.S."/>
            <person name="Nagy L.G."/>
        </authorList>
    </citation>
    <scope>NUCLEOTIDE SEQUENCE [LARGE SCALE GENOMIC DNA]</scope>
    <source>
        <strain evidence="3 4">FP101781</strain>
    </source>
</reference>
<dbReference type="Gene3D" id="2.40.50.140">
    <property type="entry name" value="Nucleic acid-binding proteins"/>
    <property type="match status" value="1"/>
</dbReference>